<dbReference type="Proteomes" id="UP001576776">
    <property type="component" value="Unassembled WGS sequence"/>
</dbReference>
<sequence length="78" mass="8600">MKLLERRGLTQEQFAELVENGWQGISGRPLSRQAVNAWINGRAIPKLSPAETLVLTEILGCTLTELAIAFPHDLEDDG</sequence>
<dbReference type="SUPFAM" id="SSF47413">
    <property type="entry name" value="lambda repressor-like DNA-binding domains"/>
    <property type="match status" value="1"/>
</dbReference>
<evidence type="ECO:0000313" key="3">
    <source>
        <dbReference type="Proteomes" id="UP001576776"/>
    </source>
</evidence>
<reference evidence="2 3" key="1">
    <citation type="submission" date="2024-09" db="EMBL/GenBank/DDBJ databases">
        <title>Floridaenema gen nov. (Aerosakkonemataceae, Aerosakkonematales ord. nov., Cyanobacteria) from benthic tropical and subtropical fresh waters, with the description of four new species.</title>
        <authorList>
            <person name="Moretto J.A."/>
            <person name="Berthold D.E."/>
            <person name="Lefler F.W."/>
            <person name="Huang I.-S."/>
            <person name="Laughinghouse H. IV."/>
        </authorList>
    </citation>
    <scope>NUCLEOTIDE SEQUENCE [LARGE SCALE GENOMIC DNA]</scope>
    <source>
        <strain evidence="2 3">BLCC-F154</strain>
    </source>
</reference>
<gene>
    <name evidence="2" type="ORF">ACE1B6_05960</name>
</gene>
<accession>A0ABV4Y7M9</accession>
<dbReference type="Pfam" id="PF01381">
    <property type="entry name" value="HTH_3"/>
    <property type="match status" value="1"/>
</dbReference>
<dbReference type="InterPro" id="IPR001387">
    <property type="entry name" value="Cro/C1-type_HTH"/>
</dbReference>
<organism evidence="2 3">
    <name type="scientific">Floridaenema fluviatile BLCC-F154</name>
    <dbReference type="NCBI Taxonomy" id="3153640"/>
    <lineage>
        <taxon>Bacteria</taxon>
        <taxon>Bacillati</taxon>
        <taxon>Cyanobacteriota</taxon>
        <taxon>Cyanophyceae</taxon>
        <taxon>Oscillatoriophycideae</taxon>
        <taxon>Aerosakkonematales</taxon>
        <taxon>Aerosakkonemataceae</taxon>
        <taxon>Floridanema</taxon>
        <taxon>Floridanema fluviatile</taxon>
    </lineage>
</organism>
<evidence type="ECO:0000259" key="1">
    <source>
        <dbReference type="Pfam" id="PF01381"/>
    </source>
</evidence>
<comment type="caution">
    <text evidence="2">The sequence shown here is derived from an EMBL/GenBank/DDBJ whole genome shotgun (WGS) entry which is preliminary data.</text>
</comment>
<dbReference type="Gene3D" id="1.10.260.40">
    <property type="entry name" value="lambda repressor-like DNA-binding domains"/>
    <property type="match status" value="1"/>
</dbReference>
<evidence type="ECO:0000313" key="2">
    <source>
        <dbReference type="EMBL" id="MFB2934804.1"/>
    </source>
</evidence>
<proteinExistence type="predicted"/>
<dbReference type="CDD" id="cd00093">
    <property type="entry name" value="HTH_XRE"/>
    <property type="match status" value="1"/>
</dbReference>
<name>A0ABV4Y7M9_9CYAN</name>
<dbReference type="RefSeq" id="WP_413256331.1">
    <property type="nucleotide sequence ID" value="NZ_JBHFNS010000022.1"/>
</dbReference>
<keyword evidence="3" id="KW-1185">Reference proteome</keyword>
<feature type="domain" description="HTH cro/C1-type" evidence="1">
    <location>
        <begin position="2"/>
        <end position="65"/>
    </location>
</feature>
<dbReference type="InterPro" id="IPR010982">
    <property type="entry name" value="Lambda_DNA-bd_dom_sf"/>
</dbReference>
<protein>
    <submittedName>
        <fullName evidence="2">Helix-turn-helix domain-containing protein</fullName>
    </submittedName>
</protein>
<dbReference type="EMBL" id="JBHFNS010000022">
    <property type="protein sequence ID" value="MFB2934804.1"/>
    <property type="molecule type" value="Genomic_DNA"/>
</dbReference>